<reference evidence="3" key="2">
    <citation type="submission" date="2022-08" db="UniProtKB">
        <authorList>
            <consortium name="EnsemblMetazoa"/>
        </authorList>
    </citation>
    <scope>IDENTIFICATION</scope>
    <source>
        <strain evidence="3">STECLA/ALBI9_A</strain>
    </source>
</reference>
<evidence type="ECO:0000313" key="4">
    <source>
        <dbReference type="Proteomes" id="UP000069272"/>
    </source>
</evidence>
<evidence type="ECO:0008006" key="5">
    <source>
        <dbReference type="Google" id="ProtNLM"/>
    </source>
</evidence>
<proteinExistence type="predicted"/>
<dbReference type="EnsemblMetazoa" id="AALB014485-RA">
    <property type="protein sequence ID" value="AALB014485-PA"/>
    <property type="gene ID" value="AALB014485"/>
</dbReference>
<sequence length="127" mass="13240">MHRSVVVVLLLSATIALSIASPRRIHTGVEGDATAQTVPDVTAAPNAEAEAPATPEQLEPLANGETNAEEEEEEEAYHEEEAVVPHVAAKEHVSVAENAVEKVEPAVAETQEPAKTHDEAPLAAAAA</sequence>
<name>A0A182FXX3_ANOAL</name>
<evidence type="ECO:0000256" key="2">
    <source>
        <dbReference type="SAM" id="SignalP"/>
    </source>
</evidence>
<feature type="region of interest" description="Disordered" evidence="1">
    <location>
        <begin position="103"/>
        <end position="127"/>
    </location>
</feature>
<keyword evidence="2" id="KW-0732">Signal</keyword>
<reference evidence="3 4" key="1">
    <citation type="journal article" date="2017" name="G3 (Bethesda)">
        <title>The Physical Genome Mapping of Anopheles albimanus Corrected Scaffold Misassemblies and Identified Interarm Rearrangements in Genus Anopheles.</title>
        <authorList>
            <person name="Artemov G.N."/>
            <person name="Peery A.N."/>
            <person name="Jiang X."/>
            <person name="Tu Z."/>
            <person name="Stegniy V.N."/>
            <person name="Sharakhova M.V."/>
            <person name="Sharakhov I.V."/>
        </authorList>
    </citation>
    <scope>NUCLEOTIDE SEQUENCE [LARGE SCALE GENOMIC DNA]</scope>
    <source>
        <strain evidence="3 4">ALBI9_A</strain>
    </source>
</reference>
<dbReference type="VEuPathDB" id="VectorBase:AALB014485"/>
<dbReference type="Proteomes" id="UP000069272">
    <property type="component" value="Chromosome 3L"/>
</dbReference>
<feature type="compositionally biased region" description="Acidic residues" evidence="1">
    <location>
        <begin position="67"/>
        <end position="78"/>
    </location>
</feature>
<organism evidence="3 4">
    <name type="scientific">Anopheles albimanus</name>
    <name type="common">New world malaria mosquito</name>
    <dbReference type="NCBI Taxonomy" id="7167"/>
    <lineage>
        <taxon>Eukaryota</taxon>
        <taxon>Metazoa</taxon>
        <taxon>Ecdysozoa</taxon>
        <taxon>Arthropoda</taxon>
        <taxon>Hexapoda</taxon>
        <taxon>Insecta</taxon>
        <taxon>Pterygota</taxon>
        <taxon>Neoptera</taxon>
        <taxon>Endopterygota</taxon>
        <taxon>Diptera</taxon>
        <taxon>Nematocera</taxon>
        <taxon>Culicoidea</taxon>
        <taxon>Culicidae</taxon>
        <taxon>Anophelinae</taxon>
        <taxon>Anopheles</taxon>
    </lineage>
</organism>
<evidence type="ECO:0000313" key="3">
    <source>
        <dbReference type="EnsemblMetazoa" id="AALB014485-PA"/>
    </source>
</evidence>
<feature type="compositionally biased region" description="Low complexity" evidence="1">
    <location>
        <begin position="42"/>
        <end position="62"/>
    </location>
</feature>
<dbReference type="AlphaFoldDB" id="A0A182FXX3"/>
<feature type="signal peptide" evidence="2">
    <location>
        <begin position="1"/>
        <end position="20"/>
    </location>
</feature>
<feature type="region of interest" description="Disordered" evidence="1">
    <location>
        <begin position="24"/>
        <end position="81"/>
    </location>
</feature>
<keyword evidence="4" id="KW-1185">Reference proteome</keyword>
<feature type="chain" id="PRO_5043994176" description="Secreted protein" evidence="2">
    <location>
        <begin position="21"/>
        <end position="127"/>
    </location>
</feature>
<evidence type="ECO:0000256" key="1">
    <source>
        <dbReference type="SAM" id="MobiDB-lite"/>
    </source>
</evidence>
<accession>A0A182FXX3</accession>
<protein>
    <recommendedName>
        <fullName evidence="5">Secreted protein</fullName>
    </recommendedName>
</protein>
<dbReference type="VEuPathDB" id="VectorBase:AALB20_027079"/>